<evidence type="ECO:0000313" key="1">
    <source>
        <dbReference type="EMBL" id="PAN45140.1"/>
    </source>
</evidence>
<dbReference type="AlphaFoldDB" id="A0A2S3II85"/>
<name>A0A2S3II85_9POAL</name>
<reference evidence="1" key="1">
    <citation type="submission" date="2018-04" db="EMBL/GenBank/DDBJ databases">
        <title>WGS assembly of Panicum hallii.</title>
        <authorList>
            <person name="Lovell J."/>
            <person name="Jenkins J."/>
            <person name="Lowry D."/>
            <person name="Mamidi S."/>
            <person name="Sreedasyam A."/>
            <person name="Weng X."/>
            <person name="Barry K."/>
            <person name="Bonette J."/>
            <person name="Campitelli B."/>
            <person name="Daum C."/>
            <person name="Gordon S."/>
            <person name="Gould B."/>
            <person name="Lipzen A."/>
            <person name="Macqueen A."/>
            <person name="Palacio-Mejia J."/>
            <person name="Plott C."/>
            <person name="Shakirov E."/>
            <person name="Shu S."/>
            <person name="Yoshinaga Y."/>
            <person name="Zane M."/>
            <person name="Rokhsar D."/>
            <person name="Grimwood J."/>
            <person name="Schmutz J."/>
            <person name="Juenger T."/>
        </authorList>
    </citation>
    <scope>NUCLEOTIDE SEQUENCE [LARGE SCALE GENOMIC DNA]</scope>
    <source>
        <strain evidence="1">FIL2</strain>
    </source>
</reference>
<protein>
    <submittedName>
        <fullName evidence="1">Uncharacterized protein</fullName>
    </submittedName>
</protein>
<gene>
    <name evidence="1" type="ORF">PAHAL_9G096300</name>
</gene>
<dbReference type="Proteomes" id="UP000243499">
    <property type="component" value="Chromosome 9"/>
</dbReference>
<proteinExistence type="predicted"/>
<dbReference type="Gramene" id="PAN45140">
    <property type="protein sequence ID" value="PAN45140"/>
    <property type="gene ID" value="PAHAL_9G096300"/>
</dbReference>
<sequence>MEALLATPRHPHKYGSAVVQSGIPASSTIVTSIFLASRIPFCSAIARTALLPRRSLTAPPWHLPNSGSFASRGRRASSSSCAPNRVLCPSFSPI</sequence>
<dbReference type="EMBL" id="CM008054">
    <property type="protein sequence ID" value="PAN45140.1"/>
    <property type="molecule type" value="Genomic_DNA"/>
</dbReference>
<organism evidence="1">
    <name type="scientific">Panicum hallii</name>
    <dbReference type="NCBI Taxonomy" id="206008"/>
    <lineage>
        <taxon>Eukaryota</taxon>
        <taxon>Viridiplantae</taxon>
        <taxon>Streptophyta</taxon>
        <taxon>Embryophyta</taxon>
        <taxon>Tracheophyta</taxon>
        <taxon>Spermatophyta</taxon>
        <taxon>Magnoliopsida</taxon>
        <taxon>Liliopsida</taxon>
        <taxon>Poales</taxon>
        <taxon>Poaceae</taxon>
        <taxon>PACMAD clade</taxon>
        <taxon>Panicoideae</taxon>
        <taxon>Panicodae</taxon>
        <taxon>Paniceae</taxon>
        <taxon>Panicinae</taxon>
        <taxon>Panicum</taxon>
        <taxon>Panicum sect. Panicum</taxon>
    </lineage>
</organism>
<accession>A0A2S3II85</accession>